<accession>A0A382ZXN1</accession>
<organism evidence="1">
    <name type="scientific">marine metagenome</name>
    <dbReference type="NCBI Taxonomy" id="408172"/>
    <lineage>
        <taxon>unclassified sequences</taxon>
        <taxon>metagenomes</taxon>
        <taxon>ecological metagenomes</taxon>
    </lineage>
</organism>
<evidence type="ECO:0000313" key="1">
    <source>
        <dbReference type="EMBL" id="SVE00277.1"/>
    </source>
</evidence>
<proteinExistence type="predicted"/>
<dbReference type="EMBL" id="UINC01187513">
    <property type="protein sequence ID" value="SVE00277.1"/>
    <property type="molecule type" value="Genomic_DNA"/>
</dbReference>
<protein>
    <submittedName>
        <fullName evidence="1">Uncharacterized protein</fullName>
    </submittedName>
</protein>
<feature type="non-terminal residue" evidence="1">
    <location>
        <position position="68"/>
    </location>
</feature>
<reference evidence="1" key="1">
    <citation type="submission" date="2018-05" db="EMBL/GenBank/DDBJ databases">
        <authorList>
            <person name="Lanie J.A."/>
            <person name="Ng W.-L."/>
            <person name="Kazmierczak K.M."/>
            <person name="Andrzejewski T.M."/>
            <person name="Davidsen T.M."/>
            <person name="Wayne K.J."/>
            <person name="Tettelin H."/>
            <person name="Glass J.I."/>
            <person name="Rusch D."/>
            <person name="Podicherti R."/>
            <person name="Tsui H.-C.T."/>
            <person name="Winkler M.E."/>
        </authorList>
    </citation>
    <scope>NUCLEOTIDE SEQUENCE</scope>
</reference>
<sequence>MKIRLKTKYNYNSGNIDLFDRNVCSLLKHINNVVFLAGDPRMFYYKNNPGACFRNNYEIIRNILRRDF</sequence>
<gene>
    <name evidence="1" type="ORF">METZ01_LOCUS453131</name>
</gene>
<name>A0A382ZXN1_9ZZZZ</name>
<dbReference type="AlphaFoldDB" id="A0A382ZXN1"/>